<reference evidence="1" key="1">
    <citation type="journal article" date="2022" name="bioRxiv">
        <title>Sequencing and chromosome-scale assembly of the giantPleurodeles waltlgenome.</title>
        <authorList>
            <person name="Brown T."/>
            <person name="Elewa A."/>
            <person name="Iarovenko S."/>
            <person name="Subramanian E."/>
            <person name="Araus A.J."/>
            <person name="Petzold A."/>
            <person name="Susuki M."/>
            <person name="Suzuki K.-i.T."/>
            <person name="Hayashi T."/>
            <person name="Toyoda A."/>
            <person name="Oliveira C."/>
            <person name="Osipova E."/>
            <person name="Leigh N.D."/>
            <person name="Simon A."/>
            <person name="Yun M.H."/>
        </authorList>
    </citation>
    <scope>NUCLEOTIDE SEQUENCE</scope>
    <source>
        <strain evidence="1">20211129_DDA</strain>
        <tissue evidence="1">Liver</tissue>
    </source>
</reference>
<comment type="caution">
    <text evidence="1">The sequence shown here is derived from an EMBL/GenBank/DDBJ whole genome shotgun (WGS) entry which is preliminary data.</text>
</comment>
<dbReference type="AlphaFoldDB" id="A0AAV7MNK7"/>
<dbReference type="Proteomes" id="UP001066276">
    <property type="component" value="Chromosome 10"/>
</dbReference>
<name>A0AAV7MNK7_PLEWA</name>
<gene>
    <name evidence="1" type="ORF">NDU88_006874</name>
</gene>
<accession>A0AAV7MNK7</accession>
<proteinExistence type="predicted"/>
<protein>
    <submittedName>
        <fullName evidence="1">Uncharacterized protein</fullName>
    </submittedName>
</protein>
<organism evidence="1 2">
    <name type="scientific">Pleurodeles waltl</name>
    <name type="common">Iberian ribbed newt</name>
    <dbReference type="NCBI Taxonomy" id="8319"/>
    <lineage>
        <taxon>Eukaryota</taxon>
        <taxon>Metazoa</taxon>
        <taxon>Chordata</taxon>
        <taxon>Craniata</taxon>
        <taxon>Vertebrata</taxon>
        <taxon>Euteleostomi</taxon>
        <taxon>Amphibia</taxon>
        <taxon>Batrachia</taxon>
        <taxon>Caudata</taxon>
        <taxon>Salamandroidea</taxon>
        <taxon>Salamandridae</taxon>
        <taxon>Pleurodelinae</taxon>
        <taxon>Pleurodeles</taxon>
    </lineage>
</organism>
<dbReference type="EMBL" id="JANPWB010000014">
    <property type="protein sequence ID" value="KAJ1101810.1"/>
    <property type="molecule type" value="Genomic_DNA"/>
</dbReference>
<evidence type="ECO:0000313" key="1">
    <source>
        <dbReference type="EMBL" id="KAJ1101810.1"/>
    </source>
</evidence>
<keyword evidence="2" id="KW-1185">Reference proteome</keyword>
<evidence type="ECO:0000313" key="2">
    <source>
        <dbReference type="Proteomes" id="UP001066276"/>
    </source>
</evidence>
<sequence>MARYNHAAVLVYCKGASILRQGRGQRFSVDTESKHEQNKYWVRPGDSGFGLDAACPLQRKPGCSTCTDRASLDPGTRGSWTLQVMELL</sequence>